<accession>M5S597</accession>
<dbReference type="AlphaFoldDB" id="M5S597"/>
<protein>
    <recommendedName>
        <fullName evidence="3">DUF2891 domain-containing protein</fullName>
    </recommendedName>
</protein>
<dbReference type="Proteomes" id="UP000011996">
    <property type="component" value="Unassembled WGS sequence"/>
</dbReference>
<reference evidence="1 2" key="1">
    <citation type="journal article" date="2013" name="Mar. Genomics">
        <title>Expression of sulfatases in Rhodopirellula baltica and the diversity of sulfatases in the genus Rhodopirellula.</title>
        <authorList>
            <person name="Wegner C.E."/>
            <person name="Richter-Heitmann T."/>
            <person name="Klindworth A."/>
            <person name="Klockow C."/>
            <person name="Richter M."/>
            <person name="Achstetter T."/>
            <person name="Glockner F.O."/>
            <person name="Harder J."/>
        </authorList>
    </citation>
    <scope>NUCLEOTIDE SEQUENCE [LARGE SCALE GENOMIC DNA]</scope>
    <source>
        <strain evidence="1 2">SH398</strain>
    </source>
</reference>
<sequence length="423" mass="48020">MAGERSPIWETPAKMSAKELRLTGVFGAGRKLPLPNRGSPMFAWKDPFFRRLFVAWLLCSLMTTSAWTQSPSEKLSVEQDSTATVALTPDMADQWANLVLHGVDTEFPNKLSLVYSNPEQIGTPKEHFPAFYGCFDWHSSVHGHWVLVRLLKQHPEMPAATKIRETLSRHLTAENLKREAEFFAREENKSFERMYGWAWFLRLAMELDSFDDEDAVRWRGALEPLEELLVERITAYLPLLTFPIRTGQHPDTGFALGQVLDYARSRDLDELEQLVISRAGDFYLTDIDYPVQYEPSGHDFFSSAWNEADLMRRVLTPEEFSDWLDKFVPKLKQQLTDGTISPVSVSDVTDGKLVHLAGLNLNRAWCLQSVANHLPDQHPLVAAIRTNAREHLVAGLAYINSGHYEGDHWLATFGLYAISGVGM</sequence>
<evidence type="ECO:0000313" key="2">
    <source>
        <dbReference type="Proteomes" id="UP000011996"/>
    </source>
</evidence>
<evidence type="ECO:0008006" key="3">
    <source>
        <dbReference type="Google" id="ProtNLM"/>
    </source>
</evidence>
<evidence type="ECO:0000313" key="1">
    <source>
        <dbReference type="EMBL" id="EMI26788.1"/>
    </source>
</evidence>
<dbReference type="EMBL" id="ANOF01000085">
    <property type="protein sequence ID" value="EMI26788.1"/>
    <property type="molecule type" value="Genomic_DNA"/>
</dbReference>
<organism evidence="1 2">
    <name type="scientific">Rhodopirellula europaea SH398</name>
    <dbReference type="NCBI Taxonomy" id="1263868"/>
    <lineage>
        <taxon>Bacteria</taxon>
        <taxon>Pseudomonadati</taxon>
        <taxon>Planctomycetota</taxon>
        <taxon>Planctomycetia</taxon>
        <taxon>Pirellulales</taxon>
        <taxon>Pirellulaceae</taxon>
        <taxon>Rhodopirellula</taxon>
    </lineage>
</organism>
<dbReference type="STRING" id="1263868.RESH_02681"/>
<dbReference type="Pfam" id="PF11199">
    <property type="entry name" value="DUF2891"/>
    <property type="match status" value="1"/>
</dbReference>
<dbReference type="PATRIC" id="fig|1263868.3.peg.2907"/>
<gene>
    <name evidence="1" type="ORF">RESH_02681</name>
</gene>
<name>M5S597_9BACT</name>
<dbReference type="InterPro" id="IPR021365">
    <property type="entry name" value="DUF2891"/>
</dbReference>
<proteinExistence type="predicted"/>
<comment type="caution">
    <text evidence="1">The sequence shown here is derived from an EMBL/GenBank/DDBJ whole genome shotgun (WGS) entry which is preliminary data.</text>
</comment>